<evidence type="ECO:0000256" key="5">
    <source>
        <dbReference type="ARBA" id="ARBA00022502"/>
    </source>
</evidence>
<evidence type="ECO:0000256" key="6">
    <source>
        <dbReference type="ARBA" id="ARBA00022679"/>
    </source>
</evidence>
<dbReference type="SUPFAM" id="SSF53649">
    <property type="entry name" value="Alkaline phosphatase-like"/>
    <property type="match status" value="1"/>
</dbReference>
<evidence type="ECO:0000256" key="1">
    <source>
        <dbReference type="ARBA" id="ARBA00004477"/>
    </source>
</evidence>
<feature type="transmembrane region" description="Helical" evidence="12">
    <location>
        <begin position="889"/>
        <end position="916"/>
    </location>
</feature>
<dbReference type="GO" id="GO:0006506">
    <property type="term" value="P:GPI anchor biosynthetic process"/>
    <property type="evidence" value="ECO:0007669"/>
    <property type="project" value="UniProtKB-KW"/>
</dbReference>
<gene>
    <name evidence="14" type="ORF">LTR62_008608</name>
</gene>
<dbReference type="InterPro" id="IPR045687">
    <property type="entry name" value="PIGG/GPI7_C"/>
</dbReference>
<evidence type="ECO:0000256" key="2">
    <source>
        <dbReference type="ARBA" id="ARBA00004687"/>
    </source>
</evidence>
<dbReference type="PANTHER" id="PTHR23072">
    <property type="entry name" value="PHOSPHATIDYLINOSITOL GLYCAN-RELATED"/>
    <property type="match status" value="1"/>
</dbReference>
<feature type="domain" description="GPI ethanolamine phosphate transferase 2 C-terminal" evidence="13">
    <location>
        <begin position="464"/>
        <end position="955"/>
    </location>
</feature>
<dbReference type="EMBL" id="JAVRRL010000090">
    <property type="protein sequence ID" value="KAK5108293.1"/>
    <property type="molecule type" value="Genomic_DNA"/>
</dbReference>
<evidence type="ECO:0000256" key="12">
    <source>
        <dbReference type="RuleBase" id="RU367106"/>
    </source>
</evidence>
<dbReference type="CDD" id="cd16024">
    <property type="entry name" value="GPI_EPT_2"/>
    <property type="match status" value="1"/>
</dbReference>
<organism evidence="14 15">
    <name type="scientific">Meristemomyces frigidus</name>
    <dbReference type="NCBI Taxonomy" id="1508187"/>
    <lineage>
        <taxon>Eukaryota</taxon>
        <taxon>Fungi</taxon>
        <taxon>Dikarya</taxon>
        <taxon>Ascomycota</taxon>
        <taxon>Pezizomycotina</taxon>
        <taxon>Dothideomycetes</taxon>
        <taxon>Dothideomycetidae</taxon>
        <taxon>Mycosphaerellales</taxon>
        <taxon>Teratosphaeriaceae</taxon>
        <taxon>Meristemomyces</taxon>
    </lineage>
</organism>
<feature type="transmembrane region" description="Helical" evidence="12">
    <location>
        <begin position="526"/>
        <end position="544"/>
    </location>
</feature>
<keyword evidence="6 12" id="KW-0808">Transferase</keyword>
<feature type="transmembrane region" description="Helical" evidence="12">
    <location>
        <begin position="501"/>
        <end position="520"/>
    </location>
</feature>
<evidence type="ECO:0000313" key="15">
    <source>
        <dbReference type="Proteomes" id="UP001310890"/>
    </source>
</evidence>
<evidence type="ECO:0000256" key="8">
    <source>
        <dbReference type="ARBA" id="ARBA00022824"/>
    </source>
</evidence>
<reference evidence="14" key="1">
    <citation type="submission" date="2023-08" db="EMBL/GenBank/DDBJ databases">
        <title>Black Yeasts Isolated from many extreme environments.</title>
        <authorList>
            <person name="Coleine C."/>
            <person name="Stajich J.E."/>
            <person name="Selbmann L."/>
        </authorList>
    </citation>
    <scope>NUCLEOTIDE SEQUENCE</scope>
    <source>
        <strain evidence="14">CCFEE 5401</strain>
    </source>
</reference>
<dbReference type="InterPro" id="IPR002591">
    <property type="entry name" value="Phosphodiest/P_Trfase"/>
</dbReference>
<protein>
    <recommendedName>
        <fullName evidence="4 12">GPI ethanolamine phosphate transferase 2</fullName>
    </recommendedName>
</protein>
<dbReference type="PANTHER" id="PTHR23072:SF0">
    <property type="entry name" value="GPI ETHANOLAMINE PHOSPHATE TRANSFERASE 2"/>
    <property type="match status" value="1"/>
</dbReference>
<comment type="pathway">
    <text evidence="2 12">Glycolipid biosynthesis; glycosylphosphatidylinositol-anchor biosynthesis.</text>
</comment>
<evidence type="ECO:0000259" key="13">
    <source>
        <dbReference type="Pfam" id="PF19316"/>
    </source>
</evidence>
<proteinExistence type="inferred from homology"/>
<accession>A0AAN7YLU1</accession>
<dbReference type="GO" id="GO:0051267">
    <property type="term" value="F:CP2 mannose-ethanolamine phosphotransferase activity"/>
    <property type="evidence" value="ECO:0007669"/>
    <property type="project" value="TreeGrafter"/>
</dbReference>
<dbReference type="Proteomes" id="UP001310890">
    <property type="component" value="Unassembled WGS sequence"/>
</dbReference>
<dbReference type="InterPro" id="IPR039527">
    <property type="entry name" value="PIGG/GPI7"/>
</dbReference>
<evidence type="ECO:0000256" key="11">
    <source>
        <dbReference type="ARBA" id="ARBA00023180"/>
    </source>
</evidence>
<evidence type="ECO:0000256" key="3">
    <source>
        <dbReference type="ARBA" id="ARBA00005315"/>
    </source>
</evidence>
<evidence type="ECO:0000256" key="9">
    <source>
        <dbReference type="ARBA" id="ARBA00022989"/>
    </source>
</evidence>
<dbReference type="GO" id="GO:0005789">
    <property type="term" value="C:endoplasmic reticulum membrane"/>
    <property type="evidence" value="ECO:0007669"/>
    <property type="project" value="UniProtKB-SubCell"/>
</dbReference>
<dbReference type="Pfam" id="PF19316">
    <property type="entry name" value="PIGO_PIGG"/>
    <property type="match status" value="1"/>
</dbReference>
<keyword evidence="10 12" id="KW-0472">Membrane</keyword>
<evidence type="ECO:0000256" key="7">
    <source>
        <dbReference type="ARBA" id="ARBA00022692"/>
    </source>
</evidence>
<feature type="transmembrane region" description="Helical" evidence="12">
    <location>
        <begin position="556"/>
        <end position="574"/>
    </location>
</feature>
<feature type="transmembrane region" description="Helical" evidence="12">
    <location>
        <begin position="928"/>
        <end position="950"/>
    </location>
</feature>
<feature type="transmembrane region" description="Helical" evidence="12">
    <location>
        <begin position="675"/>
        <end position="695"/>
    </location>
</feature>
<comment type="caution">
    <text evidence="14">The sequence shown here is derived from an EMBL/GenBank/DDBJ whole genome shotgun (WGS) entry which is preliminary data.</text>
</comment>
<evidence type="ECO:0000256" key="4">
    <source>
        <dbReference type="ARBA" id="ARBA00020830"/>
    </source>
</evidence>
<feature type="transmembrane region" description="Helical" evidence="12">
    <location>
        <begin position="594"/>
        <end position="613"/>
    </location>
</feature>
<dbReference type="Pfam" id="PF01663">
    <property type="entry name" value="Phosphodiest"/>
    <property type="match status" value="1"/>
</dbReference>
<evidence type="ECO:0000313" key="14">
    <source>
        <dbReference type="EMBL" id="KAK5108293.1"/>
    </source>
</evidence>
<dbReference type="Gene3D" id="3.40.720.10">
    <property type="entry name" value="Alkaline Phosphatase, subunit A"/>
    <property type="match status" value="1"/>
</dbReference>
<comment type="subcellular location">
    <subcellularLocation>
        <location evidence="1 12">Endoplasmic reticulum membrane</location>
        <topology evidence="1 12">Multi-pass membrane protein</topology>
    </subcellularLocation>
</comment>
<keyword evidence="9 12" id="KW-1133">Transmembrane helix</keyword>
<keyword evidence="7 12" id="KW-0812">Transmembrane</keyword>
<name>A0AAN7YLU1_9PEZI</name>
<keyword evidence="11" id="KW-0325">Glycoprotein</keyword>
<comment type="function">
    <text evidence="12">Ethanolamine phosphate transferase involved in glycosylphosphatidylinositol-anchor biosynthesis. Transfers ethanolamine phosphate to the GPI second mannose.</text>
</comment>
<feature type="transmembrane region" description="Helical" evidence="12">
    <location>
        <begin position="472"/>
        <end position="494"/>
    </location>
</feature>
<dbReference type="InterPro" id="IPR017850">
    <property type="entry name" value="Alkaline_phosphatase_core_sf"/>
</dbReference>
<comment type="similarity">
    <text evidence="3 12">Belongs to the PIGG/PIGN/PIGO family. PIGG subfamily.</text>
</comment>
<dbReference type="AlphaFoldDB" id="A0AAN7YLU1"/>
<keyword evidence="5 12" id="KW-0337">GPI-anchor biosynthesis</keyword>
<evidence type="ECO:0000256" key="10">
    <source>
        <dbReference type="ARBA" id="ARBA00023136"/>
    </source>
</evidence>
<keyword evidence="8 12" id="KW-0256">Endoplasmic reticulum</keyword>
<sequence>MARSWTFRLVSLTLANVLLPLAVLVFAIGFFPYKPLLPGLATFQDDETSSSDSQGGLRPEPVFDRVIFMVVDALRSDFVYGYHSGFGFTQSLVRTGAALPFTAHASPPTVTMPRIKALTTGSVPSFADLISNLDESSPSSGAALAAQDSWLAQIKAQGGKLVFYGDDTWLRLFPSAGFFERAEGTASFLVSDFTEVDHNVTRHLPSELQRHDWNAMILHYLGLDHIGHKTGPQGPQMLPKQTEMDGVVQQIYEAMERESHLKNCLLVLAGDHGMNAGGNHGGSGPGETEPALVFVSPKLRSEDERLGMARQGNECPTSPKEGTEFHYYRKVEQSDIVPTLAGLMGFPIPRNSLGVFIRELAEVLWDDSQSQAQIMWQNARQVLGIVEAAFGGEGFGREVRRWRECWAAVGGDECGVGGEGGEVRALARLWGRVEEGVDGTTAVPDAQLSLAFLETSQEILSGAASSYDVPRLLQGILISVAAFVLAVLSSPSLWPPSTAGVVFTATSLLYAIMVFASSYVEEEQHFWYWVLPAWMTLFTIKSVIRSPQRKQKLRSFFAGVVVVAVHRLAIRWNQTGQKHTGEPDVVHGFFPEHHVDLWLLILATYGYNCWMLAGRTFLDLLPGGLAAMTAVVLTVPAVVFKLNFTHADAPELVRDLAFRIRMWSSSYSLVSQAQVTFALLAVATVTVVALAVGLARGTELARKDGPAVNVTLAERLHYLLTLLLITQSRAANIPLFLGLALQARAVRYLLHSGTSMDGPNEQRRRNAMVSIPELAMTTLLLSHTYFFCAGGSNSISSVDLSNAYNGVGDYSVVAVGILLFTSNWNGPIWWCSAAVLMTFSKPAVPEREVVHKAGGESRSWIKEERAKLRQDALAVRSSGGSQQQPSGSWLWYVSLMTAFIASGMLAVMIACTLLRTHLFIWTVFSPKYLYAMAWCVGWHLLVNIGFGSALRQLGSRA</sequence>
<dbReference type="InterPro" id="IPR037674">
    <property type="entry name" value="PIG-G_N"/>
</dbReference>
<feature type="transmembrane region" description="Helical" evidence="12">
    <location>
        <begin position="620"/>
        <end position="640"/>
    </location>
</feature>